<dbReference type="Proteomes" id="UP000435323">
    <property type="component" value="Unassembled WGS sequence"/>
</dbReference>
<name>A0A6N3Z1E7_ALIFS</name>
<dbReference type="EMBL" id="WOBO01000012">
    <property type="protein sequence ID" value="MUK45867.1"/>
    <property type="molecule type" value="Genomic_DNA"/>
</dbReference>
<reference evidence="1 2" key="1">
    <citation type="submission" date="2019-11" db="EMBL/GenBank/DDBJ databases">
        <title>Using colonization assays and comparative genomics to discover symbiosis behaviors and factors in Vibrio fischeri.</title>
        <authorList>
            <person name="Bongrand C."/>
            <person name="Moriano-Gutierrez S."/>
            <person name="Arevalo P."/>
            <person name="Mcfall-Ngai M."/>
            <person name="Visick K."/>
            <person name="Polz M.F."/>
            <person name="Ruby E.G."/>
        </authorList>
    </citation>
    <scope>NUCLEOTIDE SEQUENCE [LARGE SCALE GENOMIC DNA]</scope>
    <source>
        <strain evidence="2">emors.3.2</strain>
    </source>
</reference>
<sequence length="263" mass="30259">MKILEEKHKKMPPMFLQSEIKESLRSIGWSVPKFASKYIIDTSDSDVEEHEVVKFQNKVKKSLDRESTKDEVLIKYLTFIKESEDYLKIRTEDLSLSLSSVIKLFETISKENEIKEKEEIPEYERGVLDVAKAYALSIGTAWNFNIIQISANDDYENRYLVLWDGDIKHNGGSGSWGTAMCEIVESHFGVLFVNSSEHMFNTSLRYVDSIVSFSNERLVLIGYRYGDNDPNNYPSLKYSVTMEEVSINKWIVVSDEFIGSKGL</sequence>
<comment type="caution">
    <text evidence="1">The sequence shown here is derived from an EMBL/GenBank/DDBJ whole genome shotgun (WGS) entry which is preliminary data.</text>
</comment>
<protein>
    <submittedName>
        <fullName evidence="1">Uncharacterized protein</fullName>
    </submittedName>
</protein>
<dbReference type="AlphaFoldDB" id="A0A6N3Z1E7"/>
<proteinExistence type="predicted"/>
<dbReference type="RefSeq" id="WP_155658499.1">
    <property type="nucleotide sequence ID" value="NZ_WOBO01000012.1"/>
</dbReference>
<evidence type="ECO:0000313" key="2">
    <source>
        <dbReference type="Proteomes" id="UP000435323"/>
    </source>
</evidence>
<evidence type="ECO:0000313" key="1">
    <source>
        <dbReference type="EMBL" id="MUK45867.1"/>
    </source>
</evidence>
<accession>A0A6N3Z1E7</accession>
<organism evidence="1 2">
    <name type="scientific">Aliivibrio fischeri</name>
    <name type="common">Vibrio fischeri</name>
    <dbReference type="NCBI Taxonomy" id="668"/>
    <lineage>
        <taxon>Bacteria</taxon>
        <taxon>Pseudomonadati</taxon>
        <taxon>Pseudomonadota</taxon>
        <taxon>Gammaproteobacteria</taxon>
        <taxon>Vibrionales</taxon>
        <taxon>Vibrionaceae</taxon>
        <taxon>Aliivibrio</taxon>
    </lineage>
</organism>
<gene>
    <name evidence="1" type="ORF">GNP77_10795</name>
</gene>